<dbReference type="EMBL" id="CP147247">
    <property type="protein sequence ID" value="WYJ92228.1"/>
    <property type="molecule type" value="Genomic_DNA"/>
</dbReference>
<dbReference type="InterPro" id="IPR029044">
    <property type="entry name" value="Nucleotide-diphossugar_trans"/>
</dbReference>
<organism evidence="5">
    <name type="scientific">Candidatus Enterococcus clewellii</name>
    <dbReference type="NCBI Taxonomy" id="1834193"/>
    <lineage>
        <taxon>Bacteria</taxon>
        <taxon>Bacillati</taxon>
        <taxon>Bacillota</taxon>
        <taxon>Bacilli</taxon>
        <taxon>Lactobacillales</taxon>
        <taxon>Enterococcaceae</taxon>
        <taxon>Enterococcus</taxon>
    </lineage>
</organism>
<evidence type="ECO:0000259" key="3">
    <source>
        <dbReference type="Pfam" id="PF00483"/>
    </source>
</evidence>
<keyword evidence="2" id="KW-0320">Glycogen biosynthesis</keyword>
<evidence type="ECO:0000256" key="2">
    <source>
        <dbReference type="ARBA" id="ARBA00023056"/>
    </source>
</evidence>
<gene>
    <name evidence="5" type="ORF">A5888_002130</name>
    <name evidence="6" type="ORF">A5888_004001</name>
</gene>
<accession>A0A242K6R8</accession>
<evidence type="ECO:0000313" key="6">
    <source>
        <dbReference type="EMBL" id="WYJ92228.1"/>
    </source>
</evidence>
<feature type="domain" description="Nucleotidyl transferase" evidence="3">
    <location>
        <begin position="14"/>
        <end position="152"/>
    </location>
</feature>
<keyword evidence="7" id="KW-1185">Reference proteome</keyword>
<dbReference type="NCBIfam" id="TIGR02092">
    <property type="entry name" value="glgD"/>
    <property type="match status" value="1"/>
</dbReference>
<proteinExistence type="inferred from homology"/>
<dbReference type="InterPro" id="IPR011832">
    <property type="entry name" value="GlgDAde_trans"/>
</dbReference>
<dbReference type="Pfam" id="PF00483">
    <property type="entry name" value="NTP_transferase"/>
    <property type="match status" value="1"/>
</dbReference>
<dbReference type="EMBL" id="NGMM01000003">
    <property type="protein sequence ID" value="OTP15916.1"/>
    <property type="molecule type" value="Genomic_DNA"/>
</dbReference>
<dbReference type="GO" id="GO:0008878">
    <property type="term" value="F:glucose-1-phosphate adenylyltransferase activity"/>
    <property type="evidence" value="ECO:0007669"/>
    <property type="project" value="InterPro"/>
</dbReference>
<dbReference type="InterPro" id="IPR056818">
    <property type="entry name" value="GlmU/GlgC-like_hexapep"/>
</dbReference>
<dbReference type="Proteomes" id="UP000195141">
    <property type="component" value="Chromosome"/>
</dbReference>
<dbReference type="Pfam" id="PF24894">
    <property type="entry name" value="Hexapep_GlmU"/>
    <property type="match status" value="1"/>
</dbReference>
<evidence type="ECO:0000259" key="4">
    <source>
        <dbReference type="Pfam" id="PF24894"/>
    </source>
</evidence>
<dbReference type="InterPro" id="IPR011004">
    <property type="entry name" value="Trimer_LpxA-like_sf"/>
</dbReference>
<sequence length="378" mass="42843">MCAIIGNVERFDDLMPLIEKRPLAMLPFDCKYRLIDFQLSSVVNANIGSLFMIFNDGETQSVFDHIGGGKEWNLDSLKNRFFTYFYQDFIKRKNEGKPYFSPMIDYLQKSESEYTVIMSSRMLCNLDLRAILKIHQAQQNTMTLVYKRVNKESVCSEDTLLDLDENGQVSGCHTLQDYTSETGKENLSMDAFIVQTEWLIQSLEEAQTQDVSPNLVDFLKSQLGAVKSSIYEYTGYLKNIHSLESYYKANMDMLEPAKFNSLMYTNQKIYTKLKNEVPTYYSEDSMVNSSQFATGCVIQGTVEHSLVSRRSRIDKGASVKHSIINASAKIASDAQVEYAILDKNVIVDPGVQIKGTPEKPVVIRKGEHVTANVSEGEV</sequence>
<reference evidence="5" key="1">
    <citation type="submission" date="2017-05" db="EMBL/GenBank/DDBJ databases">
        <title>The Genome Sequence of Enterococcus sp. 9E7_DIV0242.</title>
        <authorList>
            <consortium name="The Broad Institute Genomics Platform"/>
            <consortium name="The Broad Institute Genomic Center for Infectious Diseases"/>
            <person name="Earl A."/>
            <person name="Manson A."/>
            <person name="Schwartman J."/>
            <person name="Gilmore M."/>
            <person name="Abouelleil A."/>
            <person name="Cao P."/>
            <person name="Chapman S."/>
            <person name="Cusick C."/>
            <person name="Shea T."/>
            <person name="Young S."/>
            <person name="Neafsey D."/>
            <person name="Nusbaum C."/>
            <person name="Birren B."/>
        </authorList>
    </citation>
    <scope>NUCLEOTIDE SEQUENCE [LARGE SCALE GENOMIC DNA]</scope>
    <source>
        <strain evidence="5">9E7_DIV0242</strain>
    </source>
</reference>
<evidence type="ECO:0000313" key="7">
    <source>
        <dbReference type="Proteomes" id="UP000195141"/>
    </source>
</evidence>
<dbReference type="SUPFAM" id="SSF51161">
    <property type="entry name" value="Trimeric LpxA-like enzymes"/>
    <property type="match status" value="1"/>
</dbReference>
<keyword evidence="5" id="KW-0548">Nucleotidyltransferase</keyword>
<reference evidence="6" key="2">
    <citation type="submission" date="2017-05" db="EMBL/GenBank/DDBJ databases">
        <authorList>
            <consortium name="The Broad Institute Genomics Platform"/>
            <consortium name="The Broad Institute Genomic Center for Infectious Diseases"/>
            <person name="Earl A."/>
            <person name="Manson A."/>
            <person name="Schwartman J."/>
            <person name="Gilmore M."/>
            <person name="Abouelleil A."/>
            <person name="Cao P."/>
            <person name="Chapman S."/>
            <person name="Cusick C."/>
            <person name="Shea T."/>
            <person name="Young S."/>
            <person name="Neafsey D."/>
            <person name="Nusbaum C."/>
            <person name="Birren B."/>
        </authorList>
    </citation>
    <scope>NUCLEOTIDE SEQUENCE</scope>
    <source>
        <strain evidence="6">9E7_DIV0242</strain>
    </source>
</reference>
<dbReference type="Gene3D" id="2.160.10.10">
    <property type="entry name" value="Hexapeptide repeat proteins"/>
    <property type="match status" value="1"/>
</dbReference>
<dbReference type="InterPro" id="IPR005835">
    <property type="entry name" value="NTP_transferase_dom"/>
</dbReference>
<dbReference type="InterPro" id="IPR011831">
    <property type="entry name" value="ADP-Glc_PPase"/>
</dbReference>
<dbReference type="CDD" id="cd04651">
    <property type="entry name" value="LbH_G1P_AT_C"/>
    <property type="match status" value="1"/>
</dbReference>
<dbReference type="Gene3D" id="3.90.550.10">
    <property type="entry name" value="Spore Coat Polysaccharide Biosynthesis Protein SpsA, Chain A"/>
    <property type="match status" value="1"/>
</dbReference>
<dbReference type="AlphaFoldDB" id="A0A242K6R8"/>
<comment type="similarity">
    <text evidence="1">Belongs to the bacterial/plant glucose-1-phosphate adenylyltransferase family.</text>
</comment>
<protein>
    <submittedName>
        <fullName evidence="5">Glucose-1-phosphate adenylyltransferase, GlgD subunit</fullName>
    </submittedName>
</protein>
<evidence type="ECO:0000313" key="5">
    <source>
        <dbReference type="EMBL" id="OTP15916.1"/>
    </source>
</evidence>
<dbReference type="GO" id="GO:0005978">
    <property type="term" value="P:glycogen biosynthetic process"/>
    <property type="evidence" value="ECO:0007669"/>
    <property type="project" value="UniProtKB-KW"/>
</dbReference>
<keyword evidence="5" id="KW-0808">Transferase</keyword>
<reference evidence="6" key="3">
    <citation type="submission" date="2024-03" db="EMBL/GenBank/DDBJ databases">
        <title>The Genome Sequence of Enterococcus sp. DIV0242b.</title>
        <authorList>
            <consortium name="The Broad Institute Genomics Platform"/>
            <consortium name="The Broad Institute Microbial Omics Core"/>
            <consortium name="The Broad Institute Genomic Center for Infectious Diseases"/>
            <person name="Earl A."/>
            <person name="Manson A."/>
            <person name="Gilmore M."/>
            <person name="Schwartman J."/>
            <person name="Shea T."/>
            <person name="Abouelleil A."/>
            <person name="Cao P."/>
            <person name="Chapman S."/>
            <person name="Cusick C."/>
            <person name="Young S."/>
            <person name="Neafsey D."/>
            <person name="Nusbaum C."/>
            <person name="Birren B."/>
        </authorList>
    </citation>
    <scope>NUCLEOTIDE SEQUENCE</scope>
    <source>
        <strain evidence="6">9E7_DIV0242</strain>
    </source>
</reference>
<dbReference type="PANTHER" id="PTHR43523:SF6">
    <property type="entry name" value="GLYCOGEN BIOSYNTHESIS PROTEIN GLGD"/>
    <property type="match status" value="1"/>
</dbReference>
<evidence type="ECO:0000256" key="1">
    <source>
        <dbReference type="ARBA" id="ARBA00010443"/>
    </source>
</evidence>
<feature type="domain" description="Glucose-1-phosphate adenylyltransferase/Bifunctional protein GlmU-like C-terminal hexapeptide" evidence="4">
    <location>
        <begin position="283"/>
        <end position="353"/>
    </location>
</feature>
<dbReference type="SUPFAM" id="SSF53448">
    <property type="entry name" value="Nucleotide-diphospho-sugar transferases"/>
    <property type="match status" value="1"/>
</dbReference>
<dbReference type="PANTHER" id="PTHR43523">
    <property type="entry name" value="GLUCOSE-1-PHOSPHATE ADENYLYLTRANSFERASE-RELATED"/>
    <property type="match status" value="1"/>
</dbReference>
<name>A0A242K6R8_9ENTE</name>